<evidence type="ECO:0000313" key="2">
    <source>
        <dbReference type="EMBL" id="KKK72757.1"/>
    </source>
</evidence>
<proteinExistence type="predicted"/>
<feature type="non-terminal residue" evidence="2">
    <location>
        <position position="56"/>
    </location>
</feature>
<dbReference type="EMBL" id="LAZR01057099">
    <property type="protein sequence ID" value="KKK72757.1"/>
    <property type="molecule type" value="Genomic_DNA"/>
</dbReference>
<accession>A0A0F8XUG8</accession>
<dbReference type="AlphaFoldDB" id="A0A0F8XUG8"/>
<organism evidence="2">
    <name type="scientific">marine sediment metagenome</name>
    <dbReference type="NCBI Taxonomy" id="412755"/>
    <lineage>
        <taxon>unclassified sequences</taxon>
        <taxon>metagenomes</taxon>
        <taxon>ecological metagenomes</taxon>
    </lineage>
</organism>
<comment type="caution">
    <text evidence="2">The sequence shown here is derived from an EMBL/GenBank/DDBJ whole genome shotgun (WGS) entry which is preliminary data.</text>
</comment>
<feature type="region of interest" description="Disordered" evidence="1">
    <location>
        <begin position="1"/>
        <end position="29"/>
    </location>
</feature>
<name>A0A0F8XUG8_9ZZZZ</name>
<protein>
    <submittedName>
        <fullName evidence="2">Uncharacterized protein</fullName>
    </submittedName>
</protein>
<gene>
    <name evidence="2" type="ORF">LCGC14_2900670</name>
</gene>
<reference evidence="2" key="1">
    <citation type="journal article" date="2015" name="Nature">
        <title>Complex archaea that bridge the gap between prokaryotes and eukaryotes.</title>
        <authorList>
            <person name="Spang A."/>
            <person name="Saw J.H."/>
            <person name="Jorgensen S.L."/>
            <person name="Zaremba-Niedzwiedzka K."/>
            <person name="Martijn J."/>
            <person name="Lind A.E."/>
            <person name="van Eijk R."/>
            <person name="Schleper C."/>
            <person name="Guy L."/>
            <person name="Ettema T.J."/>
        </authorList>
    </citation>
    <scope>NUCLEOTIDE SEQUENCE</scope>
</reference>
<evidence type="ECO:0000256" key="1">
    <source>
        <dbReference type="SAM" id="MobiDB-lite"/>
    </source>
</evidence>
<sequence length="56" mass="5810">MKTMEQPAAPELATAPRLSPGDPDAPGPHRQVTVVCPNCKGETKLPLDALGSRVGC</sequence>